<gene>
    <name evidence="2" type="ORF">D1114_07135</name>
</gene>
<feature type="compositionally biased region" description="Basic and acidic residues" evidence="1">
    <location>
        <begin position="77"/>
        <end position="91"/>
    </location>
</feature>
<protein>
    <submittedName>
        <fullName evidence="2">Uncharacterized protein</fullName>
    </submittedName>
</protein>
<dbReference type="AlphaFoldDB" id="A0AAX1UNN0"/>
<dbReference type="RefSeq" id="WP_118999703.1">
    <property type="nucleotide sequence ID" value="NZ_QWGP01000005.1"/>
</dbReference>
<feature type="region of interest" description="Disordered" evidence="1">
    <location>
        <begin position="51"/>
        <end position="91"/>
    </location>
</feature>
<dbReference type="EMBL" id="QWGP01000005">
    <property type="protein sequence ID" value="RHZ96476.1"/>
    <property type="molecule type" value="Genomic_DNA"/>
</dbReference>
<evidence type="ECO:0000313" key="2">
    <source>
        <dbReference type="EMBL" id="RHZ96476.1"/>
    </source>
</evidence>
<dbReference type="Proteomes" id="UP000266305">
    <property type="component" value="Unassembled WGS sequence"/>
</dbReference>
<accession>A0AAX1UNN0</accession>
<reference evidence="2 3" key="1">
    <citation type="submission" date="2018-08" db="EMBL/GenBank/DDBJ databases">
        <title>Draft genome sequence of Rhodobacter sphaeroides FY.</title>
        <authorList>
            <person name="Rayyan A."/>
            <person name="Meyer T.E."/>
            <person name="Kyndt J.A."/>
        </authorList>
    </citation>
    <scope>NUCLEOTIDE SEQUENCE [LARGE SCALE GENOMIC DNA]</scope>
    <source>
        <strain evidence="2 3">FY</strain>
    </source>
</reference>
<organism evidence="2 3">
    <name type="scientific">Cereibacter sphaeroides</name>
    <name type="common">Rhodobacter sphaeroides</name>
    <dbReference type="NCBI Taxonomy" id="1063"/>
    <lineage>
        <taxon>Bacteria</taxon>
        <taxon>Pseudomonadati</taxon>
        <taxon>Pseudomonadota</taxon>
        <taxon>Alphaproteobacteria</taxon>
        <taxon>Rhodobacterales</taxon>
        <taxon>Paracoccaceae</taxon>
        <taxon>Cereibacter</taxon>
    </lineage>
</organism>
<comment type="caution">
    <text evidence="2">The sequence shown here is derived from an EMBL/GenBank/DDBJ whole genome shotgun (WGS) entry which is preliminary data.</text>
</comment>
<name>A0AAX1UNN0_CERSP</name>
<sequence length="91" mass="10306">MTDDQLDAWQERAAIQEFDGGMNRFDAEATAAAAMGFKRYEAINALRERDLARRGDQRPAVARQQRADDMPAVQREQNQEGRPVSERVARG</sequence>
<evidence type="ECO:0000313" key="3">
    <source>
        <dbReference type="Proteomes" id="UP000266305"/>
    </source>
</evidence>
<proteinExistence type="predicted"/>
<evidence type="ECO:0000256" key="1">
    <source>
        <dbReference type="SAM" id="MobiDB-lite"/>
    </source>
</evidence>